<dbReference type="Proteomes" id="UP000275846">
    <property type="component" value="Unassembled WGS sequence"/>
</dbReference>
<evidence type="ECO:0000313" key="5">
    <source>
        <dbReference type="WBParaSite" id="SSLN_0000946501-mRNA-1"/>
    </source>
</evidence>
<dbReference type="GO" id="GO:0008270">
    <property type="term" value="F:zinc ion binding"/>
    <property type="evidence" value="ECO:0007669"/>
    <property type="project" value="UniProtKB-KW"/>
</dbReference>
<reference evidence="3 4" key="2">
    <citation type="submission" date="2018-11" db="EMBL/GenBank/DDBJ databases">
        <authorList>
            <consortium name="Pathogen Informatics"/>
        </authorList>
    </citation>
    <scope>NUCLEOTIDE SEQUENCE [LARGE SCALE GENOMIC DNA]</scope>
    <source>
        <strain evidence="3 4">NST_G2</strain>
    </source>
</reference>
<organism evidence="5">
    <name type="scientific">Schistocephalus solidus</name>
    <name type="common">Tapeworm</name>
    <dbReference type="NCBI Taxonomy" id="70667"/>
    <lineage>
        <taxon>Eukaryota</taxon>
        <taxon>Metazoa</taxon>
        <taxon>Spiralia</taxon>
        <taxon>Lophotrochozoa</taxon>
        <taxon>Platyhelminthes</taxon>
        <taxon>Cestoda</taxon>
        <taxon>Eucestoda</taxon>
        <taxon>Diphyllobothriidea</taxon>
        <taxon>Diphyllobothriidae</taxon>
        <taxon>Schistocephalus</taxon>
    </lineage>
</organism>
<keyword evidence="1" id="KW-0479">Metal-binding</keyword>
<evidence type="ECO:0000256" key="1">
    <source>
        <dbReference type="PROSITE-ProRule" id="PRU00042"/>
    </source>
</evidence>
<evidence type="ECO:0000259" key="2">
    <source>
        <dbReference type="PROSITE" id="PS50157"/>
    </source>
</evidence>
<protein>
    <submittedName>
        <fullName evidence="5">C2H2-type domain-containing protein</fullName>
    </submittedName>
</protein>
<dbReference type="WBParaSite" id="SSLN_0000946501-mRNA-1">
    <property type="protein sequence ID" value="SSLN_0000946501-mRNA-1"/>
    <property type="gene ID" value="SSLN_0000946501"/>
</dbReference>
<keyword evidence="1" id="KW-0862">Zinc</keyword>
<name>A0A183SY18_SCHSO</name>
<feature type="domain" description="C2H2-type" evidence="2">
    <location>
        <begin position="51"/>
        <end position="78"/>
    </location>
</feature>
<sequence length="116" mass="12809">MGLFGHMCIHNSGIHRNVVSTGTPCTPSNSTILTATPTFTTANNPPAPSDFSCPHCARNFASRIGPDGHLRIHRTRTGEPVSGNPTYSHRPSFYCSRTFPHRMNLLGYMCLHDNVW</sequence>
<accession>A0A183SY18</accession>
<evidence type="ECO:0000313" key="3">
    <source>
        <dbReference type="EMBL" id="VDL95501.1"/>
    </source>
</evidence>
<dbReference type="OrthoDB" id="8117402at2759"/>
<dbReference type="EMBL" id="UYSU01035046">
    <property type="protein sequence ID" value="VDL95501.1"/>
    <property type="molecule type" value="Genomic_DNA"/>
</dbReference>
<evidence type="ECO:0000313" key="4">
    <source>
        <dbReference type="Proteomes" id="UP000275846"/>
    </source>
</evidence>
<keyword evidence="1" id="KW-0863">Zinc-finger</keyword>
<keyword evidence="4" id="KW-1185">Reference proteome</keyword>
<dbReference type="InterPro" id="IPR013087">
    <property type="entry name" value="Znf_C2H2_type"/>
</dbReference>
<dbReference type="AlphaFoldDB" id="A0A183SY18"/>
<dbReference type="PROSITE" id="PS00028">
    <property type="entry name" value="ZINC_FINGER_C2H2_1"/>
    <property type="match status" value="1"/>
</dbReference>
<proteinExistence type="predicted"/>
<dbReference type="PROSITE" id="PS50157">
    <property type="entry name" value="ZINC_FINGER_C2H2_2"/>
    <property type="match status" value="1"/>
</dbReference>
<reference evidence="5" key="1">
    <citation type="submission" date="2016-06" db="UniProtKB">
        <authorList>
            <consortium name="WormBaseParasite"/>
        </authorList>
    </citation>
    <scope>IDENTIFICATION</scope>
</reference>
<gene>
    <name evidence="3" type="ORF">SSLN_LOCUS9116</name>
</gene>